<reference evidence="6" key="1">
    <citation type="submission" date="2025-08" db="UniProtKB">
        <authorList>
            <consortium name="RefSeq"/>
        </authorList>
    </citation>
    <scope>IDENTIFICATION</scope>
</reference>
<dbReference type="GO" id="GO:0005524">
    <property type="term" value="F:ATP binding"/>
    <property type="evidence" value="ECO:0007669"/>
    <property type="project" value="InterPro"/>
</dbReference>
<feature type="domain" description="Protein kinase" evidence="3">
    <location>
        <begin position="318"/>
        <end position="600"/>
    </location>
</feature>
<dbReference type="PROSITE" id="PS51782">
    <property type="entry name" value="LYSM"/>
    <property type="match status" value="1"/>
</dbReference>
<dbReference type="GO" id="GO:0004672">
    <property type="term" value="F:protein kinase activity"/>
    <property type="evidence" value="ECO:0007669"/>
    <property type="project" value="InterPro"/>
</dbReference>
<dbReference type="Gene3D" id="3.10.350.10">
    <property type="entry name" value="LysM domain"/>
    <property type="match status" value="1"/>
</dbReference>
<evidence type="ECO:0000259" key="3">
    <source>
        <dbReference type="PROSITE" id="PS50011"/>
    </source>
</evidence>
<accession>A0AB40C573</accession>
<keyword evidence="2" id="KW-0732">Signal</keyword>
<gene>
    <name evidence="6" type="primary">LOC120272215</name>
</gene>
<dbReference type="GeneID" id="120272215"/>
<dbReference type="InterPro" id="IPR000719">
    <property type="entry name" value="Prot_kinase_dom"/>
</dbReference>
<dbReference type="PANTHER" id="PTHR45927">
    <property type="entry name" value="LYSM-DOMAIN RECEPTOR-LIKE KINASE-RELATED"/>
    <property type="match status" value="1"/>
</dbReference>
<feature type="chain" id="PRO_5044347828" evidence="2">
    <location>
        <begin position="18"/>
        <end position="602"/>
    </location>
</feature>
<keyword evidence="5" id="KW-1185">Reference proteome</keyword>
<dbReference type="PROSITE" id="PS50011">
    <property type="entry name" value="PROTEIN_KINASE_DOM"/>
    <property type="match status" value="1"/>
</dbReference>
<dbReference type="Gene3D" id="1.10.510.10">
    <property type="entry name" value="Transferase(Phosphotransferase) domain 1"/>
    <property type="match status" value="1"/>
</dbReference>
<dbReference type="GO" id="GO:0005886">
    <property type="term" value="C:plasma membrane"/>
    <property type="evidence" value="ECO:0007669"/>
    <property type="project" value="UniProtKB-ARBA"/>
</dbReference>
<protein>
    <submittedName>
        <fullName evidence="6">LysM domain receptor-like kinase 4</fullName>
    </submittedName>
</protein>
<dbReference type="InterPro" id="IPR011009">
    <property type="entry name" value="Kinase-like_dom_sf"/>
</dbReference>
<evidence type="ECO:0000313" key="5">
    <source>
        <dbReference type="Proteomes" id="UP001515500"/>
    </source>
</evidence>
<dbReference type="Pfam" id="PF23446">
    <property type="entry name" value="LysM1_NFP_LYK"/>
    <property type="match status" value="1"/>
</dbReference>
<dbReference type="Pfam" id="PF07714">
    <property type="entry name" value="PK_Tyr_Ser-Thr"/>
    <property type="match status" value="1"/>
</dbReference>
<name>A0AB40C573_DIOCR</name>
<dbReference type="SUPFAM" id="SSF56112">
    <property type="entry name" value="Protein kinase-like (PK-like)"/>
    <property type="match status" value="1"/>
</dbReference>
<feature type="domain" description="LysM" evidence="4">
    <location>
        <begin position="180"/>
        <end position="224"/>
    </location>
</feature>
<dbReference type="InterPro" id="IPR036779">
    <property type="entry name" value="LysM_dom_sf"/>
</dbReference>
<dbReference type="InterPro" id="IPR056563">
    <property type="entry name" value="LysM3_LYK4_5"/>
</dbReference>
<dbReference type="InterPro" id="IPR052611">
    <property type="entry name" value="Plant_RLK_LysM"/>
</dbReference>
<dbReference type="Gene3D" id="3.30.200.20">
    <property type="entry name" value="Phosphorylase Kinase, domain 1"/>
    <property type="match status" value="1"/>
</dbReference>
<organism evidence="5 6">
    <name type="scientific">Dioscorea cayennensis subsp. rotundata</name>
    <name type="common">White Guinea yam</name>
    <name type="synonym">Dioscorea rotundata</name>
    <dbReference type="NCBI Taxonomy" id="55577"/>
    <lineage>
        <taxon>Eukaryota</taxon>
        <taxon>Viridiplantae</taxon>
        <taxon>Streptophyta</taxon>
        <taxon>Embryophyta</taxon>
        <taxon>Tracheophyta</taxon>
        <taxon>Spermatophyta</taxon>
        <taxon>Magnoliopsida</taxon>
        <taxon>Liliopsida</taxon>
        <taxon>Dioscoreales</taxon>
        <taxon>Dioscoreaceae</taxon>
        <taxon>Dioscorea</taxon>
    </lineage>
</organism>
<keyword evidence="1" id="KW-0812">Transmembrane</keyword>
<evidence type="ECO:0000313" key="6">
    <source>
        <dbReference type="RefSeq" id="XP_039134921.1"/>
    </source>
</evidence>
<evidence type="ECO:0000259" key="4">
    <source>
        <dbReference type="PROSITE" id="PS51782"/>
    </source>
</evidence>
<keyword evidence="1" id="KW-0472">Membrane</keyword>
<evidence type="ECO:0000256" key="2">
    <source>
        <dbReference type="SAM" id="SignalP"/>
    </source>
</evidence>
<dbReference type="InterPro" id="IPR001245">
    <property type="entry name" value="Ser-Thr/Tyr_kinase_cat_dom"/>
</dbReference>
<proteinExistence type="predicted"/>
<evidence type="ECO:0000256" key="1">
    <source>
        <dbReference type="SAM" id="Phobius"/>
    </source>
</evidence>
<dbReference type="Pfam" id="PF23473">
    <property type="entry name" value="LysM3_LYK4_5"/>
    <property type="match status" value="1"/>
</dbReference>
<feature type="transmembrane region" description="Helical" evidence="1">
    <location>
        <begin position="267"/>
        <end position="291"/>
    </location>
</feature>
<dbReference type="InterPro" id="IPR056562">
    <property type="entry name" value="LysM2_CERK1_LYK3_4_5"/>
</dbReference>
<dbReference type="AlphaFoldDB" id="A0AB40C573"/>
<keyword evidence="1" id="KW-1133">Transmembrane helix</keyword>
<dbReference type="InterPro" id="IPR056561">
    <property type="entry name" value="NFP_LYK_LysM1"/>
</dbReference>
<dbReference type="RefSeq" id="XP_039134921.1">
    <property type="nucleotide sequence ID" value="XM_039278987.1"/>
</dbReference>
<feature type="signal peptide" evidence="2">
    <location>
        <begin position="1"/>
        <end position="17"/>
    </location>
</feature>
<dbReference type="InterPro" id="IPR018392">
    <property type="entry name" value="LysM"/>
</dbReference>
<dbReference type="PANTHER" id="PTHR45927:SF10">
    <property type="entry name" value="LYSM-DOMAIN RECEPTOR-LIKE KINASE"/>
    <property type="match status" value="1"/>
</dbReference>
<dbReference type="Pfam" id="PF23472">
    <property type="entry name" value="LysM2_CERK1_LYK3_4_5"/>
    <property type="match status" value="1"/>
</dbReference>
<sequence>MLLMCIITFFLLRTIYSNQFYDMSLCSASKFYPGTQYTCDDGIGIQACETFLVYRAKEGLDTISKIANLFGVFQDKILMYSNVTDPFQKLEKDREVVVPIQCDCFGGFFLFNVSFQVSNGESYISIACEVFEGLVKAQTLAEHNYLNEKNLTDSKVEFTVPLKCACPDRNDTKGNIHYLVTYPIVEHDEVELISEKFGVSSSDICVANNIIPFSTVFPNTTVLIPLQKQPFINYSLNADPNTDIASAFIPTVTNGRDNDDHGHEKKFYPISFSVGGSSAILLILFGFGFFWKTRAKHKSLNDKHRVSTSTRTSTNSCLSPDLIAGMSKYSLVSYTIDELNVATNFFSEENKLGSSVHKGNIKGTELVIKRMEFKDAYRVINIHSIINHTNIALLEGVCYGDDESLPSYLVFEFAINGCLKDCLKNNPEMLPWQRRIQIAFDVAVALHYIHHCTIPSFNHMNISSKNILITGDWRAKIGNLGKECDHVLVSTDEWIAPEFRNHGLISPKVDVFAFGVVLFELLIGKEVKIGDFVKECLGFLSGNGSGNGCFDELRRFMDSNLRDCPIGEALCVTVLAKACVDNDSLHRPSMNDVLMILARMVR</sequence>
<dbReference type="Proteomes" id="UP001515500">
    <property type="component" value="Chromosome 2"/>
</dbReference>